<dbReference type="CDD" id="cd04301">
    <property type="entry name" value="NAT_SF"/>
    <property type="match status" value="1"/>
</dbReference>
<dbReference type="PROSITE" id="PS51186">
    <property type="entry name" value="GNAT"/>
    <property type="match status" value="1"/>
</dbReference>
<evidence type="ECO:0000259" key="2">
    <source>
        <dbReference type="PROSITE" id="PS51186"/>
    </source>
</evidence>
<reference evidence="3 4" key="1">
    <citation type="journal article" date="2018" name="Mol. Biol. Evol.">
        <title>Analysis of the draft genome of the red seaweed Gracilariopsis chorda provides insights into genome size evolution in Rhodophyta.</title>
        <authorList>
            <person name="Lee J."/>
            <person name="Yang E.C."/>
            <person name="Graf L."/>
            <person name="Yang J.H."/>
            <person name="Qiu H."/>
            <person name="Zel Zion U."/>
            <person name="Chan C.X."/>
            <person name="Stephens T.G."/>
            <person name="Weber A.P.M."/>
            <person name="Boo G.H."/>
            <person name="Boo S.M."/>
            <person name="Kim K.M."/>
            <person name="Shin Y."/>
            <person name="Jung M."/>
            <person name="Lee S.J."/>
            <person name="Yim H.S."/>
            <person name="Lee J.H."/>
            <person name="Bhattacharya D."/>
            <person name="Yoon H.S."/>
        </authorList>
    </citation>
    <scope>NUCLEOTIDE SEQUENCE [LARGE SCALE GENOMIC DNA]</scope>
    <source>
        <strain evidence="3 4">SKKU-2015</strain>
        <tissue evidence="3">Whole body</tissue>
    </source>
</reference>
<evidence type="ECO:0000313" key="3">
    <source>
        <dbReference type="EMBL" id="PXF47627.1"/>
    </source>
</evidence>
<dbReference type="SUPFAM" id="SSF55729">
    <property type="entry name" value="Acyl-CoA N-acyltransferases (Nat)"/>
    <property type="match status" value="1"/>
</dbReference>
<keyword evidence="4" id="KW-1185">Reference proteome</keyword>
<dbReference type="InterPro" id="IPR000182">
    <property type="entry name" value="GNAT_dom"/>
</dbReference>
<feature type="domain" description="N-acetyltransferase" evidence="2">
    <location>
        <begin position="108"/>
        <end position="315"/>
    </location>
</feature>
<dbReference type="EMBL" id="NBIV01000022">
    <property type="protein sequence ID" value="PXF47627.1"/>
    <property type="molecule type" value="Genomic_DNA"/>
</dbReference>
<protein>
    <recommendedName>
        <fullName evidence="2">N-acetyltransferase domain-containing protein</fullName>
    </recommendedName>
</protein>
<dbReference type="GO" id="GO:0016747">
    <property type="term" value="F:acyltransferase activity, transferring groups other than amino-acyl groups"/>
    <property type="evidence" value="ECO:0007669"/>
    <property type="project" value="InterPro"/>
</dbReference>
<dbReference type="Proteomes" id="UP000247409">
    <property type="component" value="Unassembled WGS sequence"/>
</dbReference>
<dbReference type="AlphaFoldDB" id="A0A2V3J108"/>
<feature type="region of interest" description="Disordered" evidence="1">
    <location>
        <begin position="72"/>
        <end position="105"/>
    </location>
</feature>
<dbReference type="OrthoDB" id="41532at2759"/>
<accession>A0A2V3J108</accession>
<sequence length="316" mass="36500">MESSSKSLQAFCVAHHNFSPNIHHVRSHKCTFRSSFDNRTRRSDTPTTPFRQRAVNHAFIIFAQHSVLPQTSSPATALRPPLEITPQTLPQHTHDEEKRTKPSKSGRYIVRQVELKEVYTVADIRCEAFYEHPKDPYFYPVRRREIYMAMRDRIDSGNKCLVVVDTQPPSDWEPFAANGELVVGSLDISLHDSRSGRKCQFLKSIFERPTNCDAPTENEANKVAAKRIYISSMAIRKEWRGRGLAQLLLAYVDDLASRQNTREVFLHVEWDNKPAVHVYKKCGFQTLTDGALIRLPKWLHFITKAEHTLMRKLMEI</sequence>
<dbReference type="PANTHER" id="PTHR47426:SF3">
    <property type="entry name" value="GCN5-RELATED N-ACETYLTRANSFERASE 6, CHLOROPLASTIC"/>
    <property type="match status" value="1"/>
</dbReference>
<gene>
    <name evidence="3" type="ORF">BWQ96_02606</name>
</gene>
<evidence type="ECO:0000313" key="4">
    <source>
        <dbReference type="Proteomes" id="UP000247409"/>
    </source>
</evidence>
<evidence type="ECO:0000256" key="1">
    <source>
        <dbReference type="SAM" id="MobiDB-lite"/>
    </source>
</evidence>
<dbReference type="InterPro" id="IPR016181">
    <property type="entry name" value="Acyl_CoA_acyltransferase"/>
</dbReference>
<dbReference type="PANTHER" id="PTHR47426">
    <property type="entry name" value="ACYL-COA N-ACYLTRANSFERASES (NAT) SUPERFAMILY PROTEIN"/>
    <property type="match status" value="1"/>
</dbReference>
<name>A0A2V3J108_9FLOR</name>
<dbReference type="STRING" id="448386.A0A2V3J108"/>
<organism evidence="3 4">
    <name type="scientific">Gracilariopsis chorda</name>
    <dbReference type="NCBI Taxonomy" id="448386"/>
    <lineage>
        <taxon>Eukaryota</taxon>
        <taxon>Rhodophyta</taxon>
        <taxon>Florideophyceae</taxon>
        <taxon>Rhodymeniophycidae</taxon>
        <taxon>Gracilariales</taxon>
        <taxon>Gracilariaceae</taxon>
        <taxon>Gracilariopsis</taxon>
    </lineage>
</organism>
<comment type="caution">
    <text evidence="3">The sequence shown here is derived from an EMBL/GenBank/DDBJ whole genome shotgun (WGS) entry which is preliminary data.</text>
</comment>
<proteinExistence type="predicted"/>
<dbReference type="Pfam" id="PF00583">
    <property type="entry name" value="Acetyltransf_1"/>
    <property type="match status" value="1"/>
</dbReference>
<dbReference type="Gene3D" id="3.40.630.30">
    <property type="match status" value="1"/>
</dbReference>